<comment type="caution">
    <text evidence="1">The sequence shown here is derived from an EMBL/GenBank/DDBJ whole genome shotgun (WGS) entry which is preliminary data.</text>
</comment>
<accession>A0A0F4SRY3</accession>
<dbReference type="Proteomes" id="UP000033500">
    <property type="component" value="Unassembled WGS sequence"/>
</dbReference>
<dbReference type="AlphaFoldDB" id="A0A0F4SRY3"/>
<sequence length="110" mass="12329">MEIQQLSRFEATVNSVFKSLLECFPTPAQLTAAIAGYEANAGYHPVEGSVYGHKTYVTPTEAEFFFADTVRWLMTEGYLLTRKEDDCKFEGSVLTQKGLKLLRALPDCLI</sequence>
<name>A0A0F4SRY3_PSEFL</name>
<evidence type="ECO:0000313" key="2">
    <source>
        <dbReference type="Proteomes" id="UP000033500"/>
    </source>
</evidence>
<proteinExistence type="predicted"/>
<evidence type="ECO:0000313" key="1">
    <source>
        <dbReference type="EMBL" id="KJZ34500.1"/>
    </source>
</evidence>
<dbReference type="PATRIC" id="fig|294.131.peg.5081"/>
<gene>
    <name evidence="1" type="ORF">VC34_28635</name>
</gene>
<protein>
    <submittedName>
        <fullName evidence="1">Uncharacterized protein</fullName>
    </submittedName>
</protein>
<dbReference type="RefSeq" id="WP_046049601.1">
    <property type="nucleotide sequence ID" value="NZ_LACD01000043.1"/>
</dbReference>
<organism evidence="1 2">
    <name type="scientific">Pseudomonas fluorescens</name>
    <dbReference type="NCBI Taxonomy" id="294"/>
    <lineage>
        <taxon>Bacteria</taxon>
        <taxon>Pseudomonadati</taxon>
        <taxon>Pseudomonadota</taxon>
        <taxon>Gammaproteobacteria</taxon>
        <taxon>Pseudomonadales</taxon>
        <taxon>Pseudomonadaceae</taxon>
        <taxon>Pseudomonas</taxon>
    </lineage>
</organism>
<reference evidence="1 2" key="1">
    <citation type="submission" date="2015-03" db="EMBL/GenBank/DDBJ databases">
        <title>Comparative genomics of Pseudomonas insights into diversity of traits involved in vanlence and defense.</title>
        <authorList>
            <person name="Qin Y."/>
        </authorList>
    </citation>
    <scope>NUCLEOTIDE SEQUENCE [LARGE SCALE GENOMIC DNA]</scope>
    <source>
        <strain evidence="1 2">C3</strain>
    </source>
</reference>
<dbReference type="EMBL" id="LACD01000043">
    <property type="protein sequence ID" value="KJZ34500.1"/>
    <property type="molecule type" value="Genomic_DNA"/>
</dbReference>